<dbReference type="AlphaFoldDB" id="A0A4U5Q1X5"/>
<sequence>MGFDFAVEYRAGKHNTVADALSRCLEDHPSLPSISMPLLPLFNLIRLEITNSDQLQLLLCNIQKGEAVGPWEYKDGLIFFKRRVYLLHTSPLVPSIIAAIHDSGHEGYQKTLHRGELQPLPKAILDSRYVHNSNQVLVYWDGLSPTDSSWEDVSSFSSRFPSFALAAKCHFNGGGNVMNNFHVDKQLANVDKKSAKEKCIKDVVEVAAET</sequence>
<dbReference type="Gene3D" id="2.40.50.40">
    <property type="match status" value="1"/>
</dbReference>
<protein>
    <recommendedName>
        <fullName evidence="2">Chromo domain-containing protein</fullName>
    </recommendedName>
</protein>
<proteinExistence type="predicted"/>
<name>A0A4U5Q1X5_POPAL</name>
<evidence type="ECO:0000313" key="1">
    <source>
        <dbReference type="EMBL" id="TKS04050.1"/>
    </source>
</evidence>
<dbReference type="EMBL" id="RCHU01000467">
    <property type="protein sequence ID" value="TKS04050.1"/>
    <property type="molecule type" value="Genomic_DNA"/>
</dbReference>
<reference evidence="1" key="1">
    <citation type="submission" date="2018-10" db="EMBL/GenBank/DDBJ databases">
        <title>Population genomic analysis revealed the cold adaptation of white poplar.</title>
        <authorList>
            <person name="Liu Y.-J."/>
        </authorList>
    </citation>
    <scope>NUCLEOTIDE SEQUENCE [LARGE SCALE GENOMIC DNA]</scope>
    <source>
        <strain evidence="1">PAL-ZL1</strain>
    </source>
</reference>
<dbReference type="InterPro" id="IPR016197">
    <property type="entry name" value="Chromo-like_dom_sf"/>
</dbReference>
<gene>
    <name evidence="1" type="ORF">D5086_0000146050</name>
</gene>
<dbReference type="SUPFAM" id="SSF54160">
    <property type="entry name" value="Chromo domain-like"/>
    <property type="match status" value="1"/>
</dbReference>
<accession>A0A4U5Q1X5</accession>
<comment type="caution">
    <text evidence="1">The sequence shown here is derived from an EMBL/GenBank/DDBJ whole genome shotgun (WGS) entry which is preliminary data.</text>
</comment>
<organism evidence="1">
    <name type="scientific">Populus alba</name>
    <name type="common">White poplar</name>
    <dbReference type="NCBI Taxonomy" id="43335"/>
    <lineage>
        <taxon>Eukaryota</taxon>
        <taxon>Viridiplantae</taxon>
        <taxon>Streptophyta</taxon>
        <taxon>Embryophyta</taxon>
        <taxon>Tracheophyta</taxon>
        <taxon>Spermatophyta</taxon>
        <taxon>Magnoliopsida</taxon>
        <taxon>eudicotyledons</taxon>
        <taxon>Gunneridae</taxon>
        <taxon>Pentapetalae</taxon>
        <taxon>rosids</taxon>
        <taxon>fabids</taxon>
        <taxon>Malpighiales</taxon>
        <taxon>Salicaceae</taxon>
        <taxon>Saliceae</taxon>
        <taxon>Populus</taxon>
    </lineage>
</organism>
<evidence type="ECO:0008006" key="2">
    <source>
        <dbReference type="Google" id="ProtNLM"/>
    </source>
</evidence>